<organism evidence="1">
    <name type="scientific">marine metagenome</name>
    <dbReference type="NCBI Taxonomy" id="408172"/>
    <lineage>
        <taxon>unclassified sequences</taxon>
        <taxon>metagenomes</taxon>
        <taxon>ecological metagenomes</taxon>
    </lineage>
</organism>
<dbReference type="EMBL" id="UINC01010554">
    <property type="protein sequence ID" value="SVA46907.1"/>
    <property type="molecule type" value="Genomic_DNA"/>
</dbReference>
<proteinExistence type="predicted"/>
<dbReference type="AlphaFoldDB" id="A0A381W4P6"/>
<sequence length="33" mass="3712">VLLDAASVLTTKFPTFMRVSFLVLTAWISKKRA</sequence>
<evidence type="ECO:0000313" key="1">
    <source>
        <dbReference type="EMBL" id="SVA46907.1"/>
    </source>
</evidence>
<name>A0A381W4P6_9ZZZZ</name>
<feature type="non-terminal residue" evidence="1">
    <location>
        <position position="1"/>
    </location>
</feature>
<gene>
    <name evidence="1" type="ORF">METZ01_LOCUS99761</name>
</gene>
<protein>
    <submittedName>
        <fullName evidence="1">Uncharacterized protein</fullName>
    </submittedName>
</protein>
<accession>A0A381W4P6</accession>
<feature type="non-terminal residue" evidence="1">
    <location>
        <position position="33"/>
    </location>
</feature>
<reference evidence="1" key="1">
    <citation type="submission" date="2018-05" db="EMBL/GenBank/DDBJ databases">
        <authorList>
            <person name="Lanie J.A."/>
            <person name="Ng W.-L."/>
            <person name="Kazmierczak K.M."/>
            <person name="Andrzejewski T.M."/>
            <person name="Davidsen T.M."/>
            <person name="Wayne K.J."/>
            <person name="Tettelin H."/>
            <person name="Glass J.I."/>
            <person name="Rusch D."/>
            <person name="Podicherti R."/>
            <person name="Tsui H.-C.T."/>
            <person name="Winkler M.E."/>
        </authorList>
    </citation>
    <scope>NUCLEOTIDE SEQUENCE</scope>
</reference>